<evidence type="ECO:0000259" key="2">
    <source>
        <dbReference type="PROSITE" id="PS50011"/>
    </source>
</evidence>
<dbReference type="Pfam" id="PF00069">
    <property type="entry name" value="Pkinase"/>
    <property type="match status" value="1"/>
</dbReference>
<name>A0A5J4WHR6_9EUKA</name>
<keyword evidence="3" id="KW-0418">Kinase</keyword>
<feature type="region of interest" description="Disordered" evidence="1">
    <location>
        <begin position="629"/>
        <end position="652"/>
    </location>
</feature>
<dbReference type="SUPFAM" id="SSF56112">
    <property type="entry name" value="Protein kinase-like (PK-like)"/>
    <property type="match status" value="2"/>
</dbReference>
<sequence length="652" mass="74073">MKQNIRIYELKEDKITELEQYVEDEANDEIIIKINDEEYKKGGMVGFMKQDIFLEVASHFSRLCYGIRTAIAAKARSLSHGGFGNQQLGIVAAKVMREADFNYEEWKVGLALSREGNNPYILKYFTTNSNSENTVILMEYANMGSLQDLIETNKDLSLPIIRVIMKQLLEGLRLMHEKGLIHRDLKAENIMLHSPIGSGRVQLKIMDFGLVKVQKKAQQSTHMTVAGTFPYMPPELLLGSNEIKADSKVDIWSAGILFHLLASHQFPFESLSLQSIISFMIAKKLNRPTNILDEVLWNLITKMLSFDGKDRISATEALNHEFFTGEKADEEIPVNAFRLAQTAQKALQKGDKNINQYDLDASFTFPYSDAKEIVNKDPESEMKTIQNKFNLPSIQRTANYKTSHVVDTLIEHVDESGELNSEYFAPVLTIPNIEFFTSLNIASIFPDVRFYVVIAHLDETSNIILEQTTSQHSLDNFALIIRHNPQNINIIRSYFEEELKRYQDLEIQNAHDLIYIGFSPLQDGCCVVFLTSSTLTLESGIQQGLLLNNLIKLQITKSLIDSIQYAHQNNIIGFDIRPNTILITQDINKHSIALIGYVGQKDQLSKHPNNENIQWDSKQTAPELLVKKRKGSKISYPTSSSDIYSLDPIKQK</sequence>
<organism evidence="3 4">
    <name type="scientific">Streblomastix strix</name>
    <dbReference type="NCBI Taxonomy" id="222440"/>
    <lineage>
        <taxon>Eukaryota</taxon>
        <taxon>Metamonada</taxon>
        <taxon>Preaxostyla</taxon>
        <taxon>Oxymonadida</taxon>
        <taxon>Streblomastigidae</taxon>
        <taxon>Streblomastix</taxon>
    </lineage>
</organism>
<keyword evidence="3" id="KW-0808">Transferase</keyword>
<proteinExistence type="predicted"/>
<dbReference type="InterPro" id="IPR011009">
    <property type="entry name" value="Kinase-like_dom_sf"/>
</dbReference>
<dbReference type="PANTHER" id="PTHR44167">
    <property type="entry name" value="OVARIAN-SPECIFIC SERINE/THREONINE-PROTEIN KINASE LOK-RELATED"/>
    <property type="match status" value="1"/>
</dbReference>
<dbReference type="SMART" id="SM00220">
    <property type="entry name" value="S_TKc"/>
    <property type="match status" value="1"/>
</dbReference>
<dbReference type="InterPro" id="IPR008271">
    <property type="entry name" value="Ser/Thr_kinase_AS"/>
</dbReference>
<comment type="caution">
    <text evidence="3">The sequence shown here is derived from an EMBL/GenBank/DDBJ whole genome shotgun (WGS) entry which is preliminary data.</text>
</comment>
<dbReference type="AlphaFoldDB" id="A0A5J4WHR6"/>
<evidence type="ECO:0000256" key="1">
    <source>
        <dbReference type="SAM" id="MobiDB-lite"/>
    </source>
</evidence>
<dbReference type="PROSITE" id="PS50011">
    <property type="entry name" value="PROTEIN_KINASE_DOM"/>
    <property type="match status" value="2"/>
</dbReference>
<dbReference type="EMBL" id="SNRW01002000">
    <property type="protein sequence ID" value="KAA6394236.1"/>
    <property type="molecule type" value="Genomic_DNA"/>
</dbReference>
<feature type="domain" description="Protein kinase" evidence="2">
    <location>
        <begin position="72"/>
        <end position="323"/>
    </location>
</feature>
<accession>A0A5J4WHR6</accession>
<dbReference type="Gene3D" id="1.10.510.10">
    <property type="entry name" value="Transferase(Phosphotransferase) domain 1"/>
    <property type="match status" value="2"/>
</dbReference>
<dbReference type="PROSITE" id="PS00108">
    <property type="entry name" value="PROTEIN_KINASE_ST"/>
    <property type="match status" value="1"/>
</dbReference>
<protein>
    <submittedName>
        <fullName evidence="3">Putative CAMK protein kinase</fullName>
    </submittedName>
</protein>
<feature type="domain" description="Protein kinase" evidence="2">
    <location>
        <begin position="413"/>
        <end position="652"/>
    </location>
</feature>
<evidence type="ECO:0000313" key="4">
    <source>
        <dbReference type="Proteomes" id="UP000324800"/>
    </source>
</evidence>
<reference evidence="3 4" key="1">
    <citation type="submission" date="2019-03" db="EMBL/GenBank/DDBJ databases">
        <title>Single cell metagenomics reveals metabolic interactions within the superorganism composed of flagellate Streblomastix strix and complex community of Bacteroidetes bacteria on its surface.</title>
        <authorList>
            <person name="Treitli S.C."/>
            <person name="Kolisko M."/>
            <person name="Husnik F."/>
            <person name="Keeling P."/>
            <person name="Hampl V."/>
        </authorList>
    </citation>
    <scope>NUCLEOTIDE SEQUENCE [LARGE SCALE GENOMIC DNA]</scope>
    <source>
        <strain evidence="3">ST1C</strain>
    </source>
</reference>
<gene>
    <name evidence="3" type="ORF">EZS28_010238</name>
</gene>
<dbReference type="InterPro" id="IPR000719">
    <property type="entry name" value="Prot_kinase_dom"/>
</dbReference>
<dbReference type="GO" id="GO:0004672">
    <property type="term" value="F:protein kinase activity"/>
    <property type="evidence" value="ECO:0007669"/>
    <property type="project" value="InterPro"/>
</dbReference>
<dbReference type="PANTHER" id="PTHR44167:SF24">
    <property type="entry name" value="SERINE_THREONINE-PROTEIN KINASE CHK2"/>
    <property type="match status" value="1"/>
</dbReference>
<dbReference type="CDD" id="cd14014">
    <property type="entry name" value="STKc_PknB_like"/>
    <property type="match status" value="1"/>
</dbReference>
<dbReference type="GO" id="GO:0005524">
    <property type="term" value="F:ATP binding"/>
    <property type="evidence" value="ECO:0007669"/>
    <property type="project" value="InterPro"/>
</dbReference>
<evidence type="ECO:0000313" key="3">
    <source>
        <dbReference type="EMBL" id="KAA6394236.1"/>
    </source>
</evidence>
<dbReference type="Proteomes" id="UP000324800">
    <property type="component" value="Unassembled WGS sequence"/>
</dbReference>